<dbReference type="GO" id="GO:0015888">
    <property type="term" value="P:thiamine transport"/>
    <property type="evidence" value="ECO:0007669"/>
    <property type="project" value="TreeGrafter"/>
</dbReference>
<dbReference type="STRING" id="572547.Amico_1888"/>
<dbReference type="RefSeq" id="WP_013049262.1">
    <property type="nucleotide sequence ID" value="NC_014011.1"/>
</dbReference>
<dbReference type="HOGENOM" id="CLU_026974_0_1_0"/>
<gene>
    <name evidence="3" type="ordered locus">Amico_1888</name>
</gene>
<dbReference type="GO" id="GO:0030976">
    <property type="term" value="F:thiamine pyrophosphate binding"/>
    <property type="evidence" value="ECO:0007669"/>
    <property type="project" value="TreeGrafter"/>
</dbReference>
<dbReference type="EMBL" id="CP001997">
    <property type="protein sequence ID" value="ADE58000.1"/>
    <property type="molecule type" value="Genomic_DNA"/>
</dbReference>
<dbReference type="PIRSF" id="PIRSF002825">
    <property type="entry name" value="CfbpA"/>
    <property type="match status" value="1"/>
</dbReference>
<dbReference type="OrthoDB" id="179400at2"/>
<dbReference type="AlphaFoldDB" id="D5EHG8"/>
<dbReference type="InterPro" id="IPR026045">
    <property type="entry name" value="Ferric-bd"/>
</dbReference>
<evidence type="ECO:0000313" key="3">
    <source>
        <dbReference type="EMBL" id="ADE58000.1"/>
    </source>
</evidence>
<evidence type="ECO:0000256" key="2">
    <source>
        <dbReference type="SAM" id="SignalP"/>
    </source>
</evidence>
<dbReference type="CDD" id="cd13544">
    <property type="entry name" value="PBP2_Fbp_like_1"/>
    <property type="match status" value="1"/>
</dbReference>
<feature type="chain" id="PRO_5003071174" evidence="2">
    <location>
        <begin position="24"/>
        <end position="340"/>
    </location>
</feature>
<dbReference type="KEGG" id="aco:Amico_1888"/>
<keyword evidence="1 2" id="KW-0732">Signal</keyword>
<organism evidence="3 4">
    <name type="scientific">Aminobacterium colombiense (strain DSM 12261 / ALA-1)</name>
    <dbReference type="NCBI Taxonomy" id="572547"/>
    <lineage>
        <taxon>Bacteria</taxon>
        <taxon>Thermotogati</taxon>
        <taxon>Synergistota</taxon>
        <taxon>Synergistia</taxon>
        <taxon>Synergistales</taxon>
        <taxon>Aminobacteriaceae</taxon>
        <taxon>Aminobacterium</taxon>
    </lineage>
</organism>
<dbReference type="PRINTS" id="PR00909">
    <property type="entry name" value="SPERMDNBNDNG"/>
</dbReference>
<sequence>MKRFFTVLLLVCLIVAAGSAAFASADKPLAGQTISIFIAATGIDEIMAEFTKDTGIKVNYLNMSSGEVLTRLRAANGKILADAWFGGGVDSYVKAAEEEFLEPYISPEAEKIPAQYKDPNGYWAGLSVCAVDFIINKDVAKEKNLPMPASWADLGKPEYKGEIIMSNPSISGTNYSVLFHLIQLFGEEKGWDLIKKIDSNIPFYTKRGAAPPNKAALGEVAIGIDPYDCGVKIIEQGYPVVSVFPEEGSPGFLSPIAILKGAKNMEAAKAFVDWSLSKRGQEVQMANTAKVGTRPDADAPEYLKGLKEAKIIVVDPVKSGEMRKSIIERWQKEFGSKAEQ</sequence>
<keyword evidence="4" id="KW-1185">Reference proteome</keyword>
<protein>
    <submittedName>
        <fullName evidence="3">Extracellular solute-binding protein family 1</fullName>
    </submittedName>
</protein>
<dbReference type="Pfam" id="PF13343">
    <property type="entry name" value="SBP_bac_6"/>
    <property type="match status" value="1"/>
</dbReference>
<dbReference type="eggNOG" id="COG1840">
    <property type="taxonomic scope" value="Bacteria"/>
</dbReference>
<evidence type="ECO:0000313" key="4">
    <source>
        <dbReference type="Proteomes" id="UP000002366"/>
    </source>
</evidence>
<dbReference type="PANTHER" id="PTHR30006">
    <property type="entry name" value="THIAMINE-BINDING PERIPLASMIC PROTEIN-RELATED"/>
    <property type="match status" value="1"/>
</dbReference>
<accession>D5EHG8</accession>
<dbReference type="GO" id="GO:0015846">
    <property type="term" value="P:polyamine transport"/>
    <property type="evidence" value="ECO:0007669"/>
    <property type="project" value="InterPro"/>
</dbReference>
<dbReference type="SUPFAM" id="SSF53850">
    <property type="entry name" value="Periplasmic binding protein-like II"/>
    <property type="match status" value="1"/>
</dbReference>
<dbReference type="GO" id="GO:0030288">
    <property type="term" value="C:outer membrane-bounded periplasmic space"/>
    <property type="evidence" value="ECO:0007669"/>
    <property type="project" value="TreeGrafter"/>
</dbReference>
<dbReference type="Gene3D" id="3.40.190.10">
    <property type="entry name" value="Periplasmic binding protein-like II"/>
    <property type="match status" value="2"/>
</dbReference>
<proteinExistence type="predicted"/>
<dbReference type="PANTHER" id="PTHR30006:SF2">
    <property type="entry name" value="ABC TRANSPORTER SUBSTRATE-BINDING PROTEIN"/>
    <property type="match status" value="1"/>
</dbReference>
<dbReference type="Proteomes" id="UP000002366">
    <property type="component" value="Chromosome"/>
</dbReference>
<dbReference type="GO" id="GO:0030975">
    <property type="term" value="F:thiamine binding"/>
    <property type="evidence" value="ECO:0007669"/>
    <property type="project" value="TreeGrafter"/>
</dbReference>
<feature type="signal peptide" evidence="2">
    <location>
        <begin position="1"/>
        <end position="23"/>
    </location>
</feature>
<dbReference type="InterPro" id="IPR001188">
    <property type="entry name" value="Sperm_putr-bd"/>
</dbReference>
<evidence type="ECO:0000256" key="1">
    <source>
        <dbReference type="ARBA" id="ARBA00022729"/>
    </source>
</evidence>
<name>D5EHG8_AMICL</name>
<dbReference type="GO" id="GO:0019808">
    <property type="term" value="F:polyamine binding"/>
    <property type="evidence" value="ECO:0007669"/>
    <property type="project" value="InterPro"/>
</dbReference>
<reference evidence="3 4" key="1">
    <citation type="journal article" date="2010" name="Stand. Genomic Sci.">
        <title>Complete genome sequence of Aminobacterium colombiense type strain (ALA-1).</title>
        <authorList>
            <person name="Chertkov O."/>
            <person name="Sikorski J."/>
            <person name="Brambilla E."/>
            <person name="Lapidus A."/>
            <person name="Copeland A."/>
            <person name="Glavina Del Rio T."/>
            <person name="Nolan M."/>
            <person name="Lucas S."/>
            <person name="Tice H."/>
            <person name="Cheng J.F."/>
            <person name="Han C."/>
            <person name="Detter J.C."/>
            <person name="Bruce D."/>
            <person name="Tapia R."/>
            <person name="Goodwin L."/>
            <person name="Pitluck S."/>
            <person name="Liolios K."/>
            <person name="Ivanova N."/>
            <person name="Mavromatis K."/>
            <person name="Ovchinnikova G."/>
            <person name="Pati A."/>
            <person name="Chen A."/>
            <person name="Palaniappan K."/>
            <person name="Land M."/>
            <person name="Hauser L."/>
            <person name="Chang Y.J."/>
            <person name="Jeffries C.D."/>
            <person name="Spring S."/>
            <person name="Rohde M."/>
            <person name="Goker M."/>
            <person name="Bristow J."/>
            <person name="Eisen J.A."/>
            <person name="Markowitz V."/>
            <person name="Hugenholtz P."/>
            <person name="Kyrpides N.C."/>
            <person name="Klenk H.P."/>
        </authorList>
    </citation>
    <scope>NUCLEOTIDE SEQUENCE [LARGE SCALE GENOMIC DNA]</scope>
    <source>
        <strain evidence="4">DSM 12261 / ALA-1</strain>
    </source>
</reference>